<dbReference type="RefSeq" id="WP_011047270.1">
    <property type="nucleotide sequence ID" value="NZ_CP076685.1"/>
</dbReference>
<evidence type="ECO:0000313" key="4">
    <source>
        <dbReference type="Proteomes" id="UP000565723"/>
    </source>
</evidence>
<dbReference type="Gene3D" id="3.40.50.2000">
    <property type="entry name" value="Glycogen Phosphorylase B"/>
    <property type="match status" value="2"/>
</dbReference>
<accession>A0A850LD24</accession>
<dbReference type="Pfam" id="PF13439">
    <property type="entry name" value="Glyco_transf_4"/>
    <property type="match status" value="1"/>
</dbReference>
<comment type="caution">
    <text evidence="3">The sequence shown here is derived from an EMBL/GenBank/DDBJ whole genome shotgun (WGS) entry which is preliminary data.</text>
</comment>
<dbReference type="SUPFAM" id="SSF53756">
    <property type="entry name" value="UDP-Glycosyltransferase/glycogen phosphorylase"/>
    <property type="match status" value="1"/>
</dbReference>
<feature type="domain" description="Glycosyltransferase subfamily 4-like N-terminal" evidence="2">
    <location>
        <begin position="21"/>
        <end position="177"/>
    </location>
</feature>
<dbReference type="Pfam" id="PF00534">
    <property type="entry name" value="Glycos_transf_1"/>
    <property type="match status" value="1"/>
</dbReference>
<evidence type="ECO:0000313" key="3">
    <source>
        <dbReference type="EMBL" id="NVK95951.1"/>
    </source>
</evidence>
<dbReference type="EMBL" id="JABXIY010000008">
    <property type="protein sequence ID" value="NVK95951.1"/>
    <property type="molecule type" value="Genomic_DNA"/>
</dbReference>
<dbReference type="PANTHER" id="PTHR12526">
    <property type="entry name" value="GLYCOSYLTRANSFERASE"/>
    <property type="match status" value="1"/>
</dbReference>
<feature type="domain" description="Glycosyl transferase family 1" evidence="1">
    <location>
        <begin position="193"/>
        <end position="343"/>
    </location>
</feature>
<evidence type="ECO:0000259" key="2">
    <source>
        <dbReference type="Pfam" id="PF13439"/>
    </source>
</evidence>
<dbReference type="Proteomes" id="UP000565723">
    <property type="component" value="Unassembled WGS sequence"/>
</dbReference>
<dbReference type="InterPro" id="IPR028098">
    <property type="entry name" value="Glyco_trans_4-like_N"/>
</dbReference>
<dbReference type="CDD" id="cd03811">
    <property type="entry name" value="GT4_GT28_WabH-like"/>
    <property type="match status" value="1"/>
</dbReference>
<protein>
    <submittedName>
        <fullName evidence="3">Glycosyltransferase</fullName>
    </submittedName>
</protein>
<dbReference type="OMA" id="EALICHT"/>
<name>A0A850LD24_9RHOB</name>
<sequence>MDNSPVTPPRLAIVLPHLRSGGIEISTLALIRQLQDRRFRIRLILGSRTGELLDQIPETVEIVDLGGRRAMASLWALRAALAGMDAVYSGTNARNIAALLAARLLPAHQRPVVIISEHSSPAAYLAMARHPGPRRWLMRRLYPLADLLAVPTEGLGADWLAALALDRPAVATLPNPVLSPEAMALAQTVAEGNGPPRDPALVLAVGRLHPAKGHADLIQAFARALRTRPELRLTLLGEGAARPELEALIAALGLQHAVTLPGYSPDVARHMAGAGLLVLPSHREGFGNVVVEALAQGTPVLATDCDGPRRLLAQAGAAGRIVPIGDIDALARGIVEMAGQPEPLRAAQTAAPTLSARYAHAAAAQTFADCIAPLAARRRG</sequence>
<organism evidence="3 4">
    <name type="scientific">Ruegeria pomeroyi</name>
    <dbReference type="NCBI Taxonomy" id="89184"/>
    <lineage>
        <taxon>Bacteria</taxon>
        <taxon>Pseudomonadati</taxon>
        <taxon>Pseudomonadota</taxon>
        <taxon>Alphaproteobacteria</taxon>
        <taxon>Rhodobacterales</taxon>
        <taxon>Roseobacteraceae</taxon>
        <taxon>Ruegeria</taxon>
    </lineage>
</organism>
<dbReference type="GO" id="GO:0016757">
    <property type="term" value="F:glycosyltransferase activity"/>
    <property type="evidence" value="ECO:0007669"/>
    <property type="project" value="InterPro"/>
</dbReference>
<gene>
    <name evidence="3" type="ORF">HW564_03375</name>
</gene>
<keyword evidence="3" id="KW-0808">Transferase</keyword>
<dbReference type="InterPro" id="IPR001296">
    <property type="entry name" value="Glyco_trans_1"/>
</dbReference>
<evidence type="ECO:0000259" key="1">
    <source>
        <dbReference type="Pfam" id="PF00534"/>
    </source>
</evidence>
<proteinExistence type="predicted"/>
<dbReference type="AlphaFoldDB" id="A0A850LD24"/>
<reference evidence="3 4" key="1">
    <citation type="journal article" date="2020" name="Proc. Natl. Acad. Sci. U.S.A.">
        <title>Ecological drivers of bacterial community assembly in synthetic phycospheres.</title>
        <authorList>
            <person name="Fu H."/>
            <person name="Uchimiya M."/>
            <person name="Gore J."/>
            <person name="Moran M.A."/>
        </authorList>
    </citation>
    <scope>NUCLEOTIDE SEQUENCE [LARGE SCALE GENOMIC DNA]</scope>
    <source>
        <strain evidence="3">HF-Din03</strain>
    </source>
</reference>